<dbReference type="AlphaFoldDB" id="A0A9N8W343"/>
<comment type="caution">
    <text evidence="2">The sequence shown here is derived from an EMBL/GenBank/DDBJ whole genome shotgun (WGS) entry which is preliminary data.</text>
</comment>
<dbReference type="Proteomes" id="UP000789342">
    <property type="component" value="Unassembled WGS sequence"/>
</dbReference>
<keyword evidence="1" id="KW-0472">Membrane</keyword>
<keyword evidence="1" id="KW-0812">Transmembrane</keyword>
<feature type="transmembrane region" description="Helical" evidence="1">
    <location>
        <begin position="179"/>
        <end position="202"/>
    </location>
</feature>
<keyword evidence="3" id="KW-1185">Reference proteome</keyword>
<keyword evidence="1" id="KW-1133">Transmembrane helix</keyword>
<dbReference type="EMBL" id="CAJVPV010000706">
    <property type="protein sequence ID" value="CAG8470435.1"/>
    <property type="molecule type" value="Genomic_DNA"/>
</dbReference>
<reference evidence="2" key="1">
    <citation type="submission" date="2021-06" db="EMBL/GenBank/DDBJ databases">
        <authorList>
            <person name="Kallberg Y."/>
            <person name="Tangrot J."/>
            <person name="Rosling A."/>
        </authorList>
    </citation>
    <scope>NUCLEOTIDE SEQUENCE</scope>
    <source>
        <strain evidence="2">CL551</strain>
    </source>
</reference>
<accession>A0A9N8W343</accession>
<sequence>MALVHFIIYCGISEIQSDIESQAKRISSSQPITKPFKDTWKLMILTWHHLYITLLQKNRDCKNKATGNYYDIHILHILLAILFFPIYIICAMPLGIMICVIFYIPFVSNTILVFWNKYSSLNRRMKMLMFIPVVLATIISPIIVTIEETVVMTGVWYLSVLAMWVVANEGFVRGFDVLWWVIVNLWLHAVEIAGFSCIHLIIHV</sequence>
<protein>
    <submittedName>
        <fullName evidence="2">15477_t:CDS:1</fullName>
    </submittedName>
</protein>
<evidence type="ECO:0000256" key="1">
    <source>
        <dbReference type="SAM" id="Phobius"/>
    </source>
</evidence>
<feature type="transmembrane region" description="Helical" evidence="1">
    <location>
        <begin position="69"/>
        <end position="88"/>
    </location>
</feature>
<feature type="transmembrane region" description="Helical" evidence="1">
    <location>
        <begin position="127"/>
        <end position="144"/>
    </location>
</feature>
<feature type="transmembrane region" description="Helical" evidence="1">
    <location>
        <begin position="94"/>
        <end position="115"/>
    </location>
</feature>
<proteinExistence type="predicted"/>
<feature type="transmembrane region" description="Helical" evidence="1">
    <location>
        <begin position="150"/>
        <end position="167"/>
    </location>
</feature>
<gene>
    <name evidence="2" type="ORF">AMORRO_LOCUS1830</name>
</gene>
<evidence type="ECO:0000313" key="2">
    <source>
        <dbReference type="EMBL" id="CAG8470435.1"/>
    </source>
</evidence>
<evidence type="ECO:0000313" key="3">
    <source>
        <dbReference type="Proteomes" id="UP000789342"/>
    </source>
</evidence>
<organism evidence="2 3">
    <name type="scientific">Acaulospora morrowiae</name>
    <dbReference type="NCBI Taxonomy" id="94023"/>
    <lineage>
        <taxon>Eukaryota</taxon>
        <taxon>Fungi</taxon>
        <taxon>Fungi incertae sedis</taxon>
        <taxon>Mucoromycota</taxon>
        <taxon>Glomeromycotina</taxon>
        <taxon>Glomeromycetes</taxon>
        <taxon>Diversisporales</taxon>
        <taxon>Acaulosporaceae</taxon>
        <taxon>Acaulospora</taxon>
    </lineage>
</organism>
<name>A0A9N8W343_9GLOM</name>